<reference evidence="5 6" key="1">
    <citation type="journal article" date="2016" name="Fungal Biol.">
        <title>The genome of Xylona heveae provides a window into fungal endophytism.</title>
        <authorList>
            <person name="Gazis R."/>
            <person name="Kuo A."/>
            <person name="Riley R."/>
            <person name="LaButti K."/>
            <person name="Lipzen A."/>
            <person name="Lin J."/>
            <person name="Amirebrahimi M."/>
            <person name="Hesse C.N."/>
            <person name="Spatafora J.W."/>
            <person name="Henrissat B."/>
            <person name="Hainaut M."/>
            <person name="Grigoriev I.V."/>
            <person name="Hibbett D.S."/>
        </authorList>
    </citation>
    <scope>NUCLEOTIDE SEQUENCE [LARGE SCALE GENOMIC DNA]</scope>
    <source>
        <strain evidence="5 6">TC161</strain>
    </source>
</reference>
<feature type="signal peptide" evidence="4">
    <location>
        <begin position="1"/>
        <end position="18"/>
    </location>
</feature>
<protein>
    <submittedName>
        <fullName evidence="5">Uncharacterized protein</fullName>
    </submittedName>
</protein>
<evidence type="ECO:0000313" key="5">
    <source>
        <dbReference type="EMBL" id="KZF23321.1"/>
    </source>
</evidence>
<dbReference type="AlphaFoldDB" id="A0A165HCY2"/>
<keyword evidence="6" id="KW-1185">Reference proteome</keyword>
<evidence type="ECO:0000313" key="6">
    <source>
        <dbReference type="Proteomes" id="UP000076632"/>
    </source>
</evidence>
<dbReference type="InParanoid" id="A0A165HCY2"/>
<keyword evidence="3" id="KW-1133">Transmembrane helix</keyword>
<feature type="coiled-coil region" evidence="1">
    <location>
        <begin position="227"/>
        <end position="276"/>
    </location>
</feature>
<evidence type="ECO:0000256" key="1">
    <source>
        <dbReference type="SAM" id="Coils"/>
    </source>
</evidence>
<dbReference type="GeneID" id="28901088"/>
<keyword evidence="3" id="KW-0812">Transmembrane</keyword>
<keyword evidence="3" id="KW-0472">Membrane</keyword>
<name>A0A165HCY2_XYLHT</name>
<dbReference type="EMBL" id="KV407457">
    <property type="protein sequence ID" value="KZF23321.1"/>
    <property type="molecule type" value="Genomic_DNA"/>
</dbReference>
<feature type="compositionally biased region" description="Basic and acidic residues" evidence="2">
    <location>
        <begin position="334"/>
        <end position="355"/>
    </location>
</feature>
<dbReference type="RefSeq" id="XP_018188876.1">
    <property type="nucleotide sequence ID" value="XM_018335951.1"/>
</dbReference>
<evidence type="ECO:0000256" key="3">
    <source>
        <dbReference type="SAM" id="Phobius"/>
    </source>
</evidence>
<accession>A0A165HCY2</accession>
<keyword evidence="4" id="KW-0732">Signal</keyword>
<organism evidence="5 6">
    <name type="scientific">Xylona heveae (strain CBS 132557 / TC161)</name>
    <dbReference type="NCBI Taxonomy" id="1328760"/>
    <lineage>
        <taxon>Eukaryota</taxon>
        <taxon>Fungi</taxon>
        <taxon>Dikarya</taxon>
        <taxon>Ascomycota</taxon>
        <taxon>Pezizomycotina</taxon>
        <taxon>Xylonomycetes</taxon>
        <taxon>Xylonales</taxon>
        <taxon>Xylonaceae</taxon>
        <taxon>Xylona</taxon>
    </lineage>
</organism>
<sequence length="609" mass="67683">MRAFYKATAFLAPVVVSALAIPERLSPDLTNGKVPDVESPVTFYDGSHAHAQIQLNCNSCLEDENDAKLLFDLQAFPAERGCGVSNITINNRVLALDWEGVSASGKGVITPADDAQSNFGELAAEWHVSCLSNATDDDSFDHDKSPAQVLSLTVQEIDGTKLQGLSEPLGFSILFKQNPHAELLRLSLDPSESTQDLSQWLSSTPDSFWSPDGVGNTTEGDHESLSIEEQLEEIRLLKHQARKLKHMIKSKEDAVRAQMRQELKSLREEIKQCNNIKCIASAMLHQVHGAVKIISFRIRPMSNTELSNPEISGTSIWSWGPRGQAGARPSCHGNRTDQAYHRHPPDTPHRDHPHEGPFPPPPPHGLPPDSHDGEYPPHFEDNRPPKFAGGPWHDDEGGHFPSHRKYRPHFGGEGHHGPFRGVILGLQIFASAIGLGCIVFFLRKCCGKSCCSKGRRQRREERRAARQYRRAARRQAWREWWYSRGGPRPLDYEEKRALVVSQEALLEAAMQAEIAQLQNTHEVVHSMVQAEEGRASPRGLVRTDSLPSYRSDDGCSEPPAYDDNDGSNPVVDGFQYAMSEAQETRASSVVDVSPRQSFDTLAFREEKSG</sequence>
<evidence type="ECO:0000256" key="4">
    <source>
        <dbReference type="SAM" id="SignalP"/>
    </source>
</evidence>
<dbReference type="OMA" id="ESWREPP"/>
<feature type="region of interest" description="Disordered" evidence="2">
    <location>
        <begin position="530"/>
        <end position="592"/>
    </location>
</feature>
<dbReference type="OrthoDB" id="4225201at2759"/>
<feature type="transmembrane region" description="Helical" evidence="3">
    <location>
        <begin position="422"/>
        <end position="442"/>
    </location>
</feature>
<feature type="compositionally biased region" description="Pro residues" evidence="2">
    <location>
        <begin position="356"/>
        <end position="366"/>
    </location>
</feature>
<keyword evidence="1" id="KW-0175">Coiled coil</keyword>
<feature type="chain" id="PRO_5007858603" evidence="4">
    <location>
        <begin position="19"/>
        <end position="609"/>
    </location>
</feature>
<feature type="compositionally biased region" description="Basic and acidic residues" evidence="2">
    <location>
        <begin position="369"/>
        <end position="384"/>
    </location>
</feature>
<gene>
    <name evidence="5" type="ORF">L228DRAFT_282056</name>
</gene>
<dbReference type="STRING" id="1328760.A0A165HCY2"/>
<proteinExistence type="predicted"/>
<feature type="region of interest" description="Disordered" evidence="2">
    <location>
        <begin position="317"/>
        <end position="411"/>
    </location>
</feature>
<dbReference type="Proteomes" id="UP000076632">
    <property type="component" value="Unassembled WGS sequence"/>
</dbReference>
<evidence type="ECO:0000256" key="2">
    <source>
        <dbReference type="SAM" id="MobiDB-lite"/>
    </source>
</evidence>